<dbReference type="Pfam" id="PF13489">
    <property type="entry name" value="Methyltransf_23"/>
    <property type="match status" value="1"/>
</dbReference>
<dbReference type="SUPFAM" id="SSF53335">
    <property type="entry name" value="S-adenosyl-L-methionine-dependent methyltransferases"/>
    <property type="match status" value="1"/>
</dbReference>
<evidence type="ECO:0008006" key="3">
    <source>
        <dbReference type="Google" id="ProtNLM"/>
    </source>
</evidence>
<dbReference type="PANTHER" id="PTHR43591:SF10">
    <property type="entry name" value="ABC TRANSMEMBRANE TYPE-1 DOMAIN-CONTAINING PROTEIN-RELATED"/>
    <property type="match status" value="1"/>
</dbReference>
<dbReference type="AlphaFoldDB" id="A0A9W9VS66"/>
<evidence type="ECO:0000313" key="2">
    <source>
        <dbReference type="Proteomes" id="UP001147747"/>
    </source>
</evidence>
<dbReference type="Proteomes" id="UP001147747">
    <property type="component" value="Unassembled WGS sequence"/>
</dbReference>
<sequence length="301" mass="34158">MREDAYWSPADDLQFESLEAGHAVAVVLESDTPNPLFRAPVGSSAKNILDIGTGNGLWAIDVADMFPQGDSDIRKPISQALIFFLATVRGVDIFPPPVTWMPPNCILEVDDVLREWTWREPFDFIHLRIMLGAFTEKEWDIVYQKCYENLKPGGWIEQLELDAHLEADDESVPDDSMAASWGDATFGCAERSGRRIDTLNTMSSSIERAGFVHLNEKSNKWPIGAWPKDKQLKEAGLMNYHMWSAGLEGWGMWLLTRFGAPSPWPPEQVQTYVGKIRSELKNPKVHAYQRARRVWARKPLN</sequence>
<evidence type="ECO:0000313" key="1">
    <source>
        <dbReference type="EMBL" id="KAJ5388318.1"/>
    </source>
</evidence>
<dbReference type="Gene3D" id="3.40.50.150">
    <property type="entry name" value="Vaccinia Virus protein VP39"/>
    <property type="match status" value="1"/>
</dbReference>
<organism evidence="1 2">
    <name type="scientific">Penicillium cosmopolitanum</name>
    <dbReference type="NCBI Taxonomy" id="1131564"/>
    <lineage>
        <taxon>Eukaryota</taxon>
        <taxon>Fungi</taxon>
        <taxon>Dikarya</taxon>
        <taxon>Ascomycota</taxon>
        <taxon>Pezizomycotina</taxon>
        <taxon>Eurotiomycetes</taxon>
        <taxon>Eurotiomycetidae</taxon>
        <taxon>Eurotiales</taxon>
        <taxon>Aspergillaceae</taxon>
        <taxon>Penicillium</taxon>
    </lineage>
</organism>
<dbReference type="GO" id="GO:0008168">
    <property type="term" value="F:methyltransferase activity"/>
    <property type="evidence" value="ECO:0007669"/>
    <property type="project" value="TreeGrafter"/>
</dbReference>
<name>A0A9W9VS66_9EURO</name>
<dbReference type="GeneID" id="81374476"/>
<comment type="caution">
    <text evidence="1">The sequence shown here is derived from an EMBL/GenBank/DDBJ whole genome shotgun (WGS) entry which is preliminary data.</text>
</comment>
<dbReference type="InterPro" id="IPR029063">
    <property type="entry name" value="SAM-dependent_MTases_sf"/>
</dbReference>
<protein>
    <recommendedName>
        <fullName evidence="3">Methyltransferase domain-containing protein</fullName>
    </recommendedName>
</protein>
<dbReference type="CDD" id="cd02440">
    <property type="entry name" value="AdoMet_MTases"/>
    <property type="match status" value="1"/>
</dbReference>
<dbReference type="OrthoDB" id="529367at2759"/>
<reference evidence="1" key="2">
    <citation type="journal article" date="2023" name="IMA Fungus">
        <title>Comparative genomic study of the Penicillium genus elucidates a diverse pangenome and 15 lateral gene transfer events.</title>
        <authorList>
            <person name="Petersen C."/>
            <person name="Sorensen T."/>
            <person name="Nielsen M.R."/>
            <person name="Sondergaard T.E."/>
            <person name="Sorensen J.L."/>
            <person name="Fitzpatrick D.A."/>
            <person name="Frisvad J.C."/>
            <person name="Nielsen K.L."/>
        </authorList>
    </citation>
    <scope>NUCLEOTIDE SEQUENCE</scope>
    <source>
        <strain evidence="1">IBT 29677</strain>
    </source>
</reference>
<gene>
    <name evidence="1" type="ORF">N7509_010859</name>
</gene>
<dbReference type="EMBL" id="JAPZBU010000009">
    <property type="protein sequence ID" value="KAJ5388318.1"/>
    <property type="molecule type" value="Genomic_DNA"/>
</dbReference>
<proteinExistence type="predicted"/>
<dbReference type="PANTHER" id="PTHR43591">
    <property type="entry name" value="METHYLTRANSFERASE"/>
    <property type="match status" value="1"/>
</dbReference>
<keyword evidence="2" id="KW-1185">Reference proteome</keyword>
<dbReference type="RefSeq" id="XP_056486116.1">
    <property type="nucleotide sequence ID" value="XM_056635496.1"/>
</dbReference>
<accession>A0A9W9VS66</accession>
<reference evidence="1" key="1">
    <citation type="submission" date="2022-12" db="EMBL/GenBank/DDBJ databases">
        <authorList>
            <person name="Petersen C."/>
        </authorList>
    </citation>
    <scope>NUCLEOTIDE SEQUENCE</scope>
    <source>
        <strain evidence="1">IBT 29677</strain>
    </source>
</reference>